<evidence type="ECO:0000256" key="10">
    <source>
        <dbReference type="HAMAP-Rule" id="MF_00823"/>
    </source>
</evidence>
<keyword evidence="7 10" id="KW-0443">Lipid metabolism</keyword>
<dbReference type="EMBL" id="NIRN01000001">
    <property type="protein sequence ID" value="PHI05876.1"/>
    <property type="molecule type" value="Genomic_DNA"/>
</dbReference>
<keyword evidence="6 10" id="KW-0067">ATP-binding</keyword>
<dbReference type="PRINTS" id="PR01069">
    <property type="entry name" value="ACCCTRFRASEA"/>
</dbReference>
<dbReference type="GO" id="GO:0003989">
    <property type="term" value="F:acetyl-CoA carboxylase activity"/>
    <property type="evidence" value="ECO:0007669"/>
    <property type="project" value="InterPro"/>
</dbReference>
<dbReference type="GO" id="GO:0006633">
    <property type="term" value="P:fatty acid biosynthetic process"/>
    <property type="evidence" value="ECO:0007669"/>
    <property type="project" value="UniProtKB-KW"/>
</dbReference>
<keyword evidence="5 10" id="KW-0276">Fatty acid metabolism</keyword>
<reference evidence="13 18" key="3">
    <citation type="submission" date="2017-06" db="EMBL/GenBank/DDBJ databases">
        <title>Draft genome sequence of Fusobacterium nucleatum subsp. polymorphum KCOM 1260 (=ChDC F218).</title>
        <authorList>
            <person name="Kook J.-K."/>
            <person name="Park S.-N."/>
            <person name="Lim Y.K."/>
            <person name="Roh H."/>
        </authorList>
    </citation>
    <scope>NUCLEOTIDE SEQUENCE [LARGE SCALE GENOMIC DNA]</scope>
    <source>
        <strain evidence="13">KCOM 1260</strain>
        <strain evidence="18">KCOM 1260 (ChDC F218)</strain>
    </source>
</reference>
<comment type="subunit">
    <text evidence="10">Acetyl-CoA carboxylase is a heterohexamer composed of biotin carboxyl carrier protein (AccB), biotin carboxylase (AccC) and two subunits each of ACCase subunit alpha (AccA) and ACCase subunit beta (AccD).</text>
</comment>
<evidence type="ECO:0000313" key="13">
    <source>
        <dbReference type="EMBL" id="ASC03231.1"/>
    </source>
</evidence>
<evidence type="ECO:0000256" key="2">
    <source>
        <dbReference type="ARBA" id="ARBA00022516"/>
    </source>
</evidence>
<reference evidence="15 19" key="2">
    <citation type="submission" date="2017-05" db="EMBL/GenBank/DDBJ databases">
        <title>Genome sequencing of Fusobacterium nucleatum subsp. polymorphum KCOM 1001 (=ChDC F119).</title>
        <authorList>
            <person name="Kook J.-K."/>
            <person name="Park S.-N."/>
            <person name="Lim Y.K."/>
            <person name="Roh H."/>
        </authorList>
    </citation>
    <scope>NUCLEOTIDE SEQUENCE [LARGE SCALE GENOMIC DNA]</scope>
    <source>
        <strain evidence="15 19">KCOM 1001</strain>
    </source>
</reference>
<dbReference type="GO" id="GO:0016743">
    <property type="term" value="F:carboxyl- or carbamoyltransferase activity"/>
    <property type="evidence" value="ECO:0007669"/>
    <property type="project" value="UniProtKB-UniRule"/>
</dbReference>
<evidence type="ECO:0000256" key="5">
    <source>
        <dbReference type="ARBA" id="ARBA00022832"/>
    </source>
</evidence>
<evidence type="ECO:0000313" key="17">
    <source>
        <dbReference type="EMBL" id="PHI12433.1"/>
    </source>
</evidence>
<dbReference type="EMBL" id="CP022123">
    <property type="protein sequence ID" value="ASG28429.1"/>
    <property type="molecule type" value="Genomic_DNA"/>
</dbReference>
<dbReference type="EMBL" id="CP021934">
    <property type="protein sequence ID" value="ASC03231.1"/>
    <property type="molecule type" value="Genomic_DNA"/>
</dbReference>
<reference evidence="12" key="1">
    <citation type="submission" date="2015-11" db="EMBL/GenBank/DDBJ databases">
        <authorList>
            <person name="Kook J.-K."/>
            <person name="Park S.-N."/>
            <person name="Lim Y.K."/>
            <person name="Jo E."/>
        </authorList>
    </citation>
    <scope>NUCLEOTIDE SEQUENCE [LARGE SCALE GENOMIC DNA]</scope>
    <source>
        <strain evidence="12">ChDC F306</strain>
    </source>
</reference>
<dbReference type="AlphaFoldDB" id="A0A0D6GU49"/>
<comment type="similarity">
    <text evidence="10">Belongs to the AccA family.</text>
</comment>
<evidence type="ECO:0000313" key="21">
    <source>
        <dbReference type="Proteomes" id="UP000221852"/>
    </source>
</evidence>
<keyword evidence="8 10" id="KW-0275">Fatty acid biosynthesis</keyword>
<evidence type="ECO:0000259" key="11">
    <source>
        <dbReference type="PROSITE" id="PS50989"/>
    </source>
</evidence>
<dbReference type="NCBIfam" id="TIGR00513">
    <property type="entry name" value="accA"/>
    <property type="match status" value="1"/>
</dbReference>
<dbReference type="PROSITE" id="PS50989">
    <property type="entry name" value="COA_CT_CTER"/>
    <property type="match status" value="1"/>
</dbReference>
<dbReference type="InterPro" id="IPR001095">
    <property type="entry name" value="Acetyl_CoA_COase_a_su"/>
</dbReference>
<keyword evidence="18" id="KW-1185">Reference proteome</keyword>
<comment type="pathway">
    <text evidence="1 10">Lipid metabolism; malonyl-CoA biosynthesis; malonyl-CoA from acetyl-CoA: step 1/1.</text>
</comment>
<dbReference type="GeneID" id="45635686"/>
<dbReference type="HAMAP" id="MF_00823">
    <property type="entry name" value="AcetylCoA_CT_alpha"/>
    <property type="match status" value="1"/>
</dbReference>
<dbReference type="InterPro" id="IPR029045">
    <property type="entry name" value="ClpP/crotonase-like_dom_sf"/>
</dbReference>
<evidence type="ECO:0000313" key="14">
    <source>
        <dbReference type="EMBL" id="ASG28429.1"/>
    </source>
</evidence>
<evidence type="ECO:0000256" key="4">
    <source>
        <dbReference type="ARBA" id="ARBA00022741"/>
    </source>
</evidence>
<dbReference type="Proteomes" id="UP000197470">
    <property type="component" value="Unassembled WGS sequence"/>
</dbReference>
<evidence type="ECO:0000313" key="20">
    <source>
        <dbReference type="Proteomes" id="UP000197638"/>
    </source>
</evidence>
<dbReference type="NCBIfam" id="NF004344">
    <property type="entry name" value="PRK05724.1"/>
    <property type="match status" value="1"/>
</dbReference>
<dbReference type="PANTHER" id="PTHR42853">
    <property type="entry name" value="ACETYL-COENZYME A CARBOXYLASE CARBOXYL TRANSFERASE SUBUNIT ALPHA"/>
    <property type="match status" value="1"/>
</dbReference>
<keyword evidence="2 10" id="KW-0444">Lipid biosynthesis</keyword>
<dbReference type="Proteomes" id="UP000197638">
    <property type="component" value="Chromosome"/>
</dbReference>
<protein>
    <recommendedName>
        <fullName evidence="10">Acetyl-coenzyme A carboxylase carboxyl transferase subunit alpha</fullName>
        <shortName evidence="10">ACCase subunit alpha</shortName>
        <shortName evidence="10">Acetyl-CoA carboxylase carboxyltransferase subunit alpha</shortName>
        <ecNumber evidence="10">2.1.3.15</ecNumber>
    </recommendedName>
</protein>
<evidence type="ECO:0000256" key="1">
    <source>
        <dbReference type="ARBA" id="ARBA00004956"/>
    </source>
</evidence>
<evidence type="ECO:0000313" key="19">
    <source>
        <dbReference type="Proteomes" id="UP000197470"/>
    </source>
</evidence>
<dbReference type="Proteomes" id="UP000224182">
    <property type="component" value="Unassembled WGS sequence"/>
</dbReference>
<dbReference type="UniPathway" id="UPA00655">
    <property type="reaction ID" value="UER00711"/>
</dbReference>
<reference evidence="17 21" key="5">
    <citation type="submission" date="2017-06" db="EMBL/GenBank/DDBJ databases">
        <title>Draft genome sequence of Fusobacterium nucleatum subsp. polymorphum KCOM 1330 (=ChDC F330).</title>
        <authorList>
            <person name="Kook J.-K."/>
            <person name="Park S.-N."/>
            <person name="Lim Y.K."/>
            <person name="Roh H."/>
        </authorList>
    </citation>
    <scope>NUCLEOTIDE SEQUENCE [LARGE SCALE GENOMIC DNA]</scope>
    <source>
        <strain evidence="17">KCOM 1330</strain>
        <strain evidence="21">KCOM 1330 (ChDC F330)</strain>
    </source>
</reference>
<dbReference type="EMBL" id="CP013121">
    <property type="protein sequence ID" value="ALM93129.1"/>
    <property type="molecule type" value="Genomic_DNA"/>
</dbReference>
<dbReference type="Pfam" id="PF03255">
    <property type="entry name" value="ACCA"/>
    <property type="match status" value="1"/>
</dbReference>
<evidence type="ECO:0000313" key="18">
    <source>
        <dbReference type="Proteomes" id="UP000196759"/>
    </source>
</evidence>
<dbReference type="GO" id="GO:0009317">
    <property type="term" value="C:acetyl-CoA carboxylase complex"/>
    <property type="evidence" value="ECO:0007669"/>
    <property type="project" value="InterPro"/>
</dbReference>
<evidence type="ECO:0000313" key="22">
    <source>
        <dbReference type="Proteomes" id="UP000224182"/>
    </source>
</evidence>
<dbReference type="Proteomes" id="UP000067061">
    <property type="component" value="Chromosome"/>
</dbReference>
<evidence type="ECO:0000256" key="6">
    <source>
        <dbReference type="ARBA" id="ARBA00022840"/>
    </source>
</evidence>
<evidence type="ECO:0000256" key="9">
    <source>
        <dbReference type="ARBA" id="ARBA00049152"/>
    </source>
</evidence>
<dbReference type="Proteomes" id="UP000221852">
    <property type="component" value="Unassembled WGS sequence"/>
</dbReference>
<comment type="function">
    <text evidence="10">Component of the acetyl coenzyme A carboxylase (ACC) complex. First, biotin carboxylase catalyzes the carboxylation of biotin on its carrier protein (BCCP) and then the CO(2) group is transferred by the carboxyltransferase to acetyl-CoA to form malonyl-CoA.</text>
</comment>
<dbReference type="RefSeq" id="WP_005898645.1">
    <property type="nucleotide sequence ID" value="NZ_CP013121.1"/>
</dbReference>
<dbReference type="EC" id="2.1.3.15" evidence="10"/>
<accession>A0A0D6GU49</accession>
<dbReference type="EMBL" id="NIRQ01000001">
    <property type="protein sequence ID" value="PHI12433.1"/>
    <property type="molecule type" value="Genomic_DNA"/>
</dbReference>
<dbReference type="EMBL" id="NHRT01000001">
    <property type="protein sequence ID" value="OWP26510.1"/>
    <property type="molecule type" value="Genomic_DNA"/>
</dbReference>
<dbReference type="GO" id="GO:0005524">
    <property type="term" value="F:ATP binding"/>
    <property type="evidence" value="ECO:0007669"/>
    <property type="project" value="UniProtKB-KW"/>
</dbReference>
<reference evidence="14 20" key="6">
    <citation type="submission" date="2017-06" db="EMBL/GenBank/DDBJ databases">
        <title>Genome sequencing of Fusobacterium nucleatum subsp. polymorphum KCOM 1275 (=ChDC F310).</title>
        <authorList>
            <person name="Kook J.-K."/>
            <person name="Park S.-N."/>
            <person name="Lim Y.K."/>
            <person name="Roh H."/>
        </authorList>
    </citation>
    <scope>NUCLEOTIDE SEQUENCE [LARGE SCALE GENOMIC DNA]</scope>
    <source>
        <strain evidence="14 20">KCOM 1275</strain>
    </source>
</reference>
<comment type="subcellular location">
    <subcellularLocation>
        <location evidence="10">Cytoplasm</location>
    </subcellularLocation>
</comment>
<comment type="catalytic activity">
    <reaction evidence="9 10">
        <text>N(6)-carboxybiotinyl-L-lysyl-[protein] + acetyl-CoA = N(6)-biotinyl-L-lysyl-[protein] + malonyl-CoA</text>
        <dbReference type="Rhea" id="RHEA:54728"/>
        <dbReference type="Rhea" id="RHEA-COMP:10505"/>
        <dbReference type="Rhea" id="RHEA-COMP:10506"/>
        <dbReference type="ChEBI" id="CHEBI:57288"/>
        <dbReference type="ChEBI" id="CHEBI:57384"/>
        <dbReference type="ChEBI" id="CHEBI:83144"/>
        <dbReference type="ChEBI" id="CHEBI:83145"/>
        <dbReference type="EC" id="2.1.3.15"/>
    </reaction>
</comment>
<organism evidence="15 19">
    <name type="scientific">Fusobacterium nucleatum subsp. polymorphum</name>
    <name type="common">Fusobacterium polymorphum</name>
    <dbReference type="NCBI Taxonomy" id="76857"/>
    <lineage>
        <taxon>Bacteria</taxon>
        <taxon>Fusobacteriati</taxon>
        <taxon>Fusobacteriota</taxon>
        <taxon>Fusobacteriia</taxon>
        <taxon>Fusobacteriales</taxon>
        <taxon>Fusobacteriaceae</taxon>
        <taxon>Fusobacterium</taxon>
    </lineage>
</organism>
<evidence type="ECO:0000313" key="12">
    <source>
        <dbReference type="EMBL" id="ALM93129.1"/>
    </source>
</evidence>
<dbReference type="NCBIfam" id="NF041504">
    <property type="entry name" value="AccA_sub"/>
    <property type="match status" value="1"/>
</dbReference>
<gene>
    <name evidence="10" type="primary">accA</name>
    <name evidence="15" type="ORF">CA839_11975</name>
    <name evidence="13" type="ORF">CBG50_07960</name>
    <name evidence="16" type="ORF">CBG54_01800</name>
    <name evidence="17" type="ORF">CBG59_00830</name>
    <name evidence="14" type="ORF">CBG61_05500</name>
    <name evidence="12" type="ORF">RO02_00385</name>
</gene>
<evidence type="ECO:0000313" key="15">
    <source>
        <dbReference type="EMBL" id="OWP26510.1"/>
    </source>
</evidence>
<dbReference type="InterPro" id="IPR011763">
    <property type="entry name" value="COA_CT_C"/>
</dbReference>
<evidence type="ECO:0000256" key="7">
    <source>
        <dbReference type="ARBA" id="ARBA00023098"/>
    </source>
</evidence>
<evidence type="ECO:0000256" key="8">
    <source>
        <dbReference type="ARBA" id="ARBA00023160"/>
    </source>
</evidence>
<sequence>MQFEFQIEELEHKIEELKKFGEEKEVDLSDEIAKLKDQRDIALKVLYDDLTDYQRVMVSRHPERPYTLDYINYITTDFVELHGDRLFRDDPAIVGGLCKIDGKNFMIIGHQKGRTMQEKVFRNFGMANPEGYRKALRLYEMAERFKLPILTFIDTPGAYPGLEAEKHGQGEAIARNLMEMSGIKTPIVSVVIGEGGSGGALGLGVADKVFMLENSVYSVISPEGCAAILYKDPNRVEEAANNLKLSSHSLLKIGLIDGIIDEALGGAHRGPEDTAFNLKKVVLEAVEELEKLPVDELVEKRYEKFRQMGVFNR</sequence>
<dbReference type="SUPFAM" id="SSF52096">
    <property type="entry name" value="ClpP/crotonase"/>
    <property type="match status" value="1"/>
</dbReference>
<name>A0A0D6GU49_FUSNP</name>
<evidence type="ECO:0000313" key="16">
    <source>
        <dbReference type="EMBL" id="PHI05876.1"/>
    </source>
</evidence>
<keyword evidence="10" id="KW-0963">Cytoplasm</keyword>
<evidence type="ECO:0000256" key="3">
    <source>
        <dbReference type="ARBA" id="ARBA00022679"/>
    </source>
</evidence>
<reference evidence="16 22" key="4">
    <citation type="submission" date="2017-06" db="EMBL/GenBank/DDBJ databases">
        <title>Draft genome sequence of Fusobacterium nucleatum subsp. polymorphum KCOM 1271 (=ChDC F305).</title>
        <authorList>
            <person name="Kook J.-K."/>
            <person name="Park S.-N."/>
            <person name="Lim Y.K."/>
            <person name="Roh H."/>
        </authorList>
    </citation>
    <scope>NUCLEOTIDE SEQUENCE [LARGE SCALE GENOMIC DNA]</scope>
    <source>
        <strain evidence="16">KCOM 1271</strain>
        <strain evidence="22">KCOM 1271 (ChDC F305)</strain>
    </source>
</reference>
<feature type="domain" description="CoA carboxyltransferase C-terminal" evidence="11">
    <location>
        <begin position="34"/>
        <end position="288"/>
    </location>
</feature>
<keyword evidence="4 10" id="KW-0547">Nucleotide-binding</keyword>
<keyword evidence="3 10" id="KW-0808">Transferase</keyword>
<dbReference type="KEGG" id="fpol:ERS445057_01934"/>
<dbReference type="PANTHER" id="PTHR42853:SF3">
    <property type="entry name" value="ACETYL-COENZYME A CARBOXYLASE CARBOXYL TRANSFERASE SUBUNIT ALPHA, CHLOROPLASTIC"/>
    <property type="match status" value="1"/>
</dbReference>
<dbReference type="Proteomes" id="UP000196759">
    <property type="component" value="Chromosome"/>
</dbReference>
<dbReference type="GO" id="GO:2001295">
    <property type="term" value="P:malonyl-CoA biosynthetic process"/>
    <property type="evidence" value="ECO:0007669"/>
    <property type="project" value="UniProtKB-UniRule"/>
</dbReference>
<proteinExistence type="inferred from homology"/>
<dbReference type="Gene3D" id="3.90.226.10">
    <property type="entry name" value="2-enoyl-CoA Hydratase, Chain A, domain 1"/>
    <property type="match status" value="1"/>
</dbReference>